<evidence type="ECO:0000256" key="9">
    <source>
        <dbReference type="ARBA" id="ARBA00049339"/>
    </source>
</evidence>
<dbReference type="NCBIfam" id="TIGR00456">
    <property type="entry name" value="argS"/>
    <property type="match status" value="1"/>
</dbReference>
<dbReference type="SUPFAM" id="SSF55190">
    <property type="entry name" value="Arginyl-tRNA synthetase (ArgRS), N-terminal 'additional' domain"/>
    <property type="match status" value="1"/>
</dbReference>
<dbReference type="SUPFAM" id="SSF52374">
    <property type="entry name" value="Nucleotidylyl transferase"/>
    <property type="match status" value="1"/>
</dbReference>
<dbReference type="AlphaFoldDB" id="A0AAD5PIB8"/>
<comment type="similarity">
    <text evidence="1 10">Belongs to the class-I aminoacyl-tRNA synthetase family.</text>
</comment>
<dbReference type="GO" id="GO:0005739">
    <property type="term" value="C:mitochondrion"/>
    <property type="evidence" value="ECO:0007669"/>
    <property type="project" value="TreeGrafter"/>
</dbReference>
<protein>
    <recommendedName>
        <fullName evidence="2">arginine--tRNA ligase</fullName>
        <ecNumber evidence="2">6.1.1.19</ecNumber>
    </recommendedName>
    <alternativeName>
        <fullName evidence="8">Arginyl-tRNA synthetase</fullName>
    </alternativeName>
</protein>
<dbReference type="Gene3D" id="3.40.50.620">
    <property type="entry name" value="HUPs"/>
    <property type="match status" value="1"/>
</dbReference>
<dbReference type="InterPro" id="IPR009080">
    <property type="entry name" value="tRNAsynth_Ia_anticodon-bd"/>
</dbReference>
<dbReference type="CDD" id="cd00671">
    <property type="entry name" value="ArgRS_core"/>
    <property type="match status" value="1"/>
</dbReference>
<keyword evidence="3 10" id="KW-0436">Ligase</keyword>
<dbReference type="Gene3D" id="1.10.730.10">
    <property type="entry name" value="Isoleucyl-tRNA Synthetase, Domain 1"/>
    <property type="match status" value="1"/>
</dbReference>
<dbReference type="GO" id="GO:0005524">
    <property type="term" value="F:ATP binding"/>
    <property type="evidence" value="ECO:0007669"/>
    <property type="project" value="UniProtKB-KW"/>
</dbReference>
<evidence type="ECO:0000256" key="8">
    <source>
        <dbReference type="ARBA" id="ARBA00033033"/>
    </source>
</evidence>
<dbReference type="SUPFAM" id="SSF47323">
    <property type="entry name" value="Anticodon-binding domain of a subclass of class I aminoacyl-tRNA synthetases"/>
    <property type="match status" value="1"/>
</dbReference>
<dbReference type="Proteomes" id="UP001209540">
    <property type="component" value="Unassembled WGS sequence"/>
</dbReference>
<dbReference type="PRINTS" id="PR01038">
    <property type="entry name" value="TRNASYNTHARG"/>
</dbReference>
<dbReference type="SMART" id="SM00836">
    <property type="entry name" value="DALR_1"/>
    <property type="match status" value="1"/>
</dbReference>
<name>A0AAD5PIB8_9FUNG</name>
<dbReference type="Pfam" id="PF05746">
    <property type="entry name" value="DALR_1"/>
    <property type="match status" value="1"/>
</dbReference>
<accession>A0AAD5PIB8</accession>
<comment type="catalytic activity">
    <reaction evidence="9">
        <text>tRNA(Arg) + L-arginine + ATP = L-arginyl-tRNA(Arg) + AMP + diphosphate</text>
        <dbReference type="Rhea" id="RHEA:20301"/>
        <dbReference type="Rhea" id="RHEA-COMP:9658"/>
        <dbReference type="Rhea" id="RHEA-COMP:9673"/>
        <dbReference type="ChEBI" id="CHEBI:30616"/>
        <dbReference type="ChEBI" id="CHEBI:32682"/>
        <dbReference type="ChEBI" id="CHEBI:33019"/>
        <dbReference type="ChEBI" id="CHEBI:78442"/>
        <dbReference type="ChEBI" id="CHEBI:78513"/>
        <dbReference type="ChEBI" id="CHEBI:456215"/>
        <dbReference type="EC" id="6.1.1.19"/>
    </reaction>
</comment>
<proteinExistence type="inferred from homology"/>
<keyword evidence="4 10" id="KW-0547">Nucleotide-binding</keyword>
<reference evidence="12" key="1">
    <citation type="journal article" date="2022" name="IScience">
        <title>Evolution of zygomycete secretomes and the origins of terrestrial fungal ecologies.</title>
        <authorList>
            <person name="Chang Y."/>
            <person name="Wang Y."/>
            <person name="Mondo S."/>
            <person name="Ahrendt S."/>
            <person name="Andreopoulos W."/>
            <person name="Barry K."/>
            <person name="Beard J."/>
            <person name="Benny G.L."/>
            <person name="Blankenship S."/>
            <person name="Bonito G."/>
            <person name="Cuomo C."/>
            <person name="Desiro A."/>
            <person name="Gervers K.A."/>
            <person name="Hundley H."/>
            <person name="Kuo A."/>
            <person name="LaButti K."/>
            <person name="Lang B.F."/>
            <person name="Lipzen A."/>
            <person name="O'Donnell K."/>
            <person name="Pangilinan J."/>
            <person name="Reynolds N."/>
            <person name="Sandor L."/>
            <person name="Smith M.E."/>
            <person name="Tsang A."/>
            <person name="Grigoriev I.V."/>
            <person name="Stajich J.E."/>
            <person name="Spatafora J.W."/>
        </authorList>
    </citation>
    <scope>NUCLEOTIDE SEQUENCE</scope>
    <source>
        <strain evidence="12">RSA 2281</strain>
    </source>
</reference>
<dbReference type="Gene3D" id="3.30.1360.70">
    <property type="entry name" value="Arginyl tRNA synthetase N-terminal domain"/>
    <property type="match status" value="1"/>
</dbReference>
<dbReference type="InterPro" id="IPR014729">
    <property type="entry name" value="Rossmann-like_a/b/a_fold"/>
</dbReference>
<dbReference type="InterPro" id="IPR035684">
    <property type="entry name" value="ArgRS_core"/>
</dbReference>
<dbReference type="FunFam" id="3.40.50.620:FF:000058">
    <property type="entry name" value="Mitochondrial arginyl-tRNA synthetase"/>
    <property type="match status" value="1"/>
</dbReference>
<dbReference type="InterPro" id="IPR001278">
    <property type="entry name" value="Arg-tRNA-ligase"/>
</dbReference>
<dbReference type="PANTHER" id="PTHR11956:SF11">
    <property type="entry name" value="ARGININE--TRNA LIGASE, MITOCHONDRIAL-RELATED"/>
    <property type="match status" value="1"/>
</dbReference>
<reference evidence="12" key="2">
    <citation type="submission" date="2023-02" db="EMBL/GenBank/DDBJ databases">
        <authorList>
            <consortium name="DOE Joint Genome Institute"/>
            <person name="Mondo S.J."/>
            <person name="Chang Y."/>
            <person name="Wang Y."/>
            <person name="Ahrendt S."/>
            <person name="Andreopoulos W."/>
            <person name="Barry K."/>
            <person name="Beard J."/>
            <person name="Benny G.L."/>
            <person name="Blankenship S."/>
            <person name="Bonito G."/>
            <person name="Cuomo C."/>
            <person name="Desiro A."/>
            <person name="Gervers K.A."/>
            <person name="Hundley H."/>
            <person name="Kuo A."/>
            <person name="LaButti K."/>
            <person name="Lang B.F."/>
            <person name="Lipzen A."/>
            <person name="O'Donnell K."/>
            <person name="Pangilinan J."/>
            <person name="Reynolds N."/>
            <person name="Sandor L."/>
            <person name="Smith M.W."/>
            <person name="Tsang A."/>
            <person name="Grigoriev I.V."/>
            <person name="Stajich J.E."/>
            <person name="Spatafora J.W."/>
        </authorList>
    </citation>
    <scope>NUCLEOTIDE SEQUENCE</scope>
    <source>
        <strain evidence="12">RSA 2281</strain>
    </source>
</reference>
<dbReference type="Pfam" id="PF00750">
    <property type="entry name" value="tRNA-synt_1d"/>
    <property type="match status" value="1"/>
</dbReference>
<dbReference type="GO" id="GO:0006420">
    <property type="term" value="P:arginyl-tRNA aminoacylation"/>
    <property type="evidence" value="ECO:0007669"/>
    <property type="project" value="InterPro"/>
</dbReference>
<dbReference type="FunFam" id="1.10.730.10:FF:000006">
    <property type="entry name" value="Arginyl-tRNA synthetase 2, mitochondrial"/>
    <property type="match status" value="1"/>
</dbReference>
<evidence type="ECO:0000256" key="4">
    <source>
        <dbReference type="ARBA" id="ARBA00022741"/>
    </source>
</evidence>
<keyword evidence="13" id="KW-1185">Reference proteome</keyword>
<sequence length="591" mass="67614">MSAALRFKRSIVKQLSRLTPCGESELIDFIRVPKKNQEGHYAISLAQIKGSLRDSNVLTEQQQNPIAWSEEIAQKFIPNTYIASAIANGPNITFKVAPTEFIKQVLQQVHEEKERYGWAPHDTTIPSNTKKSTVVIDYSSPNIAKPFHAGHLRSTIHGNFIKRIHQVMGYHVIGINYLGDWGKQYGLLAIGYERYGDREKLEKDPIHHLYDVYVKINQDAKKDPEIDQLANTYFKRMEQGDEDALKQWRLFRELSIESYASIYERLDVLFEVYSGESQVEEFIPKIHARLEEQGLLTKTEDGASVVDLEAYQLDKAIVERADGTSLYLTRDLATLLMRMQEYKFEKMIYVVGEEQEGHFKQLFKTAELLFGSELSERLQHASFGRINGMSTRQGTAVFLQDILDISKGKILDYMQQDKARYDEDLQQQSMALIDTIADQLGVSAILIQDMKAKRGKNYTFSWDRMTDARGDTGVFLQYAHARMCGIERKANTPLRADCDYALLKEQEAFDLVQQISLFPELVESSFKTLEPCTIVNYLFKLSHAISVANNRLRVKNMNPELAASRMMLFWAAKTTLSNGLSLLGLKPIERM</sequence>
<dbReference type="InterPro" id="IPR036695">
    <property type="entry name" value="Arg-tRNA-synth_N_sf"/>
</dbReference>
<dbReference type="PROSITE" id="PS00178">
    <property type="entry name" value="AA_TRNA_LIGASE_I"/>
    <property type="match status" value="1"/>
</dbReference>
<evidence type="ECO:0000256" key="3">
    <source>
        <dbReference type="ARBA" id="ARBA00022598"/>
    </source>
</evidence>
<evidence type="ECO:0000313" key="13">
    <source>
        <dbReference type="Proteomes" id="UP001209540"/>
    </source>
</evidence>
<gene>
    <name evidence="12" type="ORF">BDA99DRAFT_532790</name>
</gene>
<evidence type="ECO:0000256" key="1">
    <source>
        <dbReference type="ARBA" id="ARBA00005594"/>
    </source>
</evidence>
<keyword evidence="6 10" id="KW-0648">Protein biosynthesis</keyword>
<feature type="domain" description="DALR anticodon binding" evidence="11">
    <location>
        <begin position="476"/>
        <end position="591"/>
    </location>
</feature>
<evidence type="ECO:0000256" key="2">
    <source>
        <dbReference type="ARBA" id="ARBA00012837"/>
    </source>
</evidence>
<organism evidence="12 13">
    <name type="scientific">Phascolomyces articulosus</name>
    <dbReference type="NCBI Taxonomy" id="60185"/>
    <lineage>
        <taxon>Eukaryota</taxon>
        <taxon>Fungi</taxon>
        <taxon>Fungi incertae sedis</taxon>
        <taxon>Mucoromycota</taxon>
        <taxon>Mucoromycotina</taxon>
        <taxon>Mucoromycetes</taxon>
        <taxon>Mucorales</taxon>
        <taxon>Lichtheimiaceae</taxon>
        <taxon>Phascolomyces</taxon>
    </lineage>
</organism>
<keyword evidence="5 10" id="KW-0067">ATP-binding</keyword>
<evidence type="ECO:0000256" key="5">
    <source>
        <dbReference type="ARBA" id="ARBA00022840"/>
    </source>
</evidence>
<dbReference type="InterPro" id="IPR008909">
    <property type="entry name" value="DALR_anticod-bd"/>
</dbReference>
<dbReference type="InterPro" id="IPR001412">
    <property type="entry name" value="aa-tRNA-synth_I_CS"/>
</dbReference>
<dbReference type="GO" id="GO:0032543">
    <property type="term" value="P:mitochondrial translation"/>
    <property type="evidence" value="ECO:0007669"/>
    <property type="project" value="TreeGrafter"/>
</dbReference>
<evidence type="ECO:0000256" key="7">
    <source>
        <dbReference type="ARBA" id="ARBA00023146"/>
    </source>
</evidence>
<keyword evidence="7 10" id="KW-0030">Aminoacyl-tRNA synthetase</keyword>
<dbReference type="EC" id="6.1.1.19" evidence="2"/>
<comment type="caution">
    <text evidence="12">The sequence shown here is derived from an EMBL/GenBank/DDBJ whole genome shotgun (WGS) entry which is preliminary data.</text>
</comment>
<evidence type="ECO:0000256" key="6">
    <source>
        <dbReference type="ARBA" id="ARBA00022917"/>
    </source>
</evidence>
<evidence type="ECO:0000259" key="11">
    <source>
        <dbReference type="SMART" id="SM00836"/>
    </source>
</evidence>
<dbReference type="GO" id="GO:0004814">
    <property type="term" value="F:arginine-tRNA ligase activity"/>
    <property type="evidence" value="ECO:0007669"/>
    <property type="project" value="UniProtKB-EC"/>
</dbReference>
<dbReference type="PANTHER" id="PTHR11956">
    <property type="entry name" value="ARGINYL-TRNA SYNTHETASE"/>
    <property type="match status" value="1"/>
</dbReference>
<dbReference type="EMBL" id="JAIXMP010000003">
    <property type="protein sequence ID" value="KAI9275844.1"/>
    <property type="molecule type" value="Genomic_DNA"/>
</dbReference>
<evidence type="ECO:0000313" key="12">
    <source>
        <dbReference type="EMBL" id="KAI9275844.1"/>
    </source>
</evidence>
<evidence type="ECO:0000256" key="10">
    <source>
        <dbReference type="RuleBase" id="RU363038"/>
    </source>
</evidence>